<dbReference type="GO" id="GO:0015979">
    <property type="term" value="P:photosynthesis"/>
    <property type="evidence" value="ECO:0007669"/>
    <property type="project" value="UniProtKB-KW"/>
</dbReference>
<keyword evidence="2" id="KW-0604">Photosystem II</keyword>
<dbReference type="PANTHER" id="PTHR47199:SF2">
    <property type="entry name" value="PHOTOSYSTEM II STABILITY_ASSEMBLY FACTOR HCF136, CHLOROPLASTIC"/>
    <property type="match status" value="1"/>
</dbReference>
<dbReference type="AlphaFoldDB" id="H6LAP3"/>
<dbReference type="OrthoDB" id="9757809at2"/>
<keyword evidence="1" id="KW-0602">Photosynthesis</keyword>
<dbReference type="GO" id="GO:0016787">
    <property type="term" value="F:hydrolase activity"/>
    <property type="evidence" value="ECO:0007669"/>
    <property type="project" value="UniProtKB-KW"/>
</dbReference>
<feature type="signal peptide" evidence="3">
    <location>
        <begin position="1"/>
        <end position="17"/>
    </location>
</feature>
<accession>H6LAP3</accession>
<dbReference type="STRING" id="984262.SGRA_2908"/>
<keyword evidence="5" id="KW-0378">Hydrolase</keyword>
<dbReference type="InterPro" id="IPR015943">
    <property type="entry name" value="WD40/YVTN_repeat-like_dom_sf"/>
</dbReference>
<keyword evidence="6" id="KW-1185">Reference proteome</keyword>
<proteinExistence type="predicted"/>
<dbReference type="SUPFAM" id="SSF110296">
    <property type="entry name" value="Oligoxyloglucan reducing end-specific cellobiohydrolase"/>
    <property type="match status" value="1"/>
</dbReference>
<dbReference type="Pfam" id="PF14870">
    <property type="entry name" value="PSII_BNR"/>
    <property type="match status" value="1"/>
</dbReference>
<gene>
    <name evidence="5" type="ordered locus">SGRA_2908</name>
</gene>
<protein>
    <submittedName>
        <fullName evidence="5">BNR repeat-containing glycosyl hydrolase</fullName>
    </submittedName>
</protein>
<feature type="chain" id="PRO_5003604885" evidence="3">
    <location>
        <begin position="18"/>
        <end position="315"/>
    </location>
</feature>
<sequence>MAYNKFLLFLLGLSCLACQKIAPLERPMTQWQAPDQLPVNSLLLHGDSLYVGLGDLFDRGGVWATALDSPNWDSLLLLNHAVRDLQWLEDRLYAYPIGNTVYYREGGIWSGLYMPGWEFFSAGHFFSDSAGLVVAGENLGQGRIHRLRANGEFPNLLQADSFLHSFSDLAGRPNGQALAVGYGLILKTTDGGQNWSPMPPQGNYFRAISWPDSLNAFVAGDYGSVYKTEDGGESWQKLLSGQTMNPKYRWRSILALDQNRLAVGGKDGALLLSYDGGENWQKLQGLQGEEILSLAHDGQFWYLGTAQGHIWRFSD</sequence>
<dbReference type="RefSeq" id="WP_015693239.1">
    <property type="nucleotide sequence ID" value="NC_016940.1"/>
</dbReference>
<reference evidence="5 6" key="1">
    <citation type="journal article" date="2012" name="Stand. Genomic Sci.">
        <title>Complete genome sequencing and analysis of Saprospira grandis str. Lewin, a predatory marine bacterium.</title>
        <authorList>
            <person name="Saw J.H."/>
            <person name="Yuryev A."/>
            <person name="Kanbe M."/>
            <person name="Hou S."/>
            <person name="Young A.G."/>
            <person name="Aizawa S."/>
            <person name="Alam M."/>
        </authorList>
    </citation>
    <scope>NUCLEOTIDE SEQUENCE [LARGE SCALE GENOMIC DNA]</scope>
    <source>
        <strain evidence="5 6">Lewin</strain>
    </source>
</reference>
<evidence type="ECO:0000259" key="4">
    <source>
        <dbReference type="Pfam" id="PF14870"/>
    </source>
</evidence>
<dbReference type="eggNOG" id="COG4447">
    <property type="taxonomic scope" value="Bacteria"/>
</dbReference>
<dbReference type="Proteomes" id="UP000007519">
    <property type="component" value="Chromosome"/>
</dbReference>
<evidence type="ECO:0000256" key="3">
    <source>
        <dbReference type="SAM" id="SignalP"/>
    </source>
</evidence>
<dbReference type="KEGG" id="sgn:SGRA_2908"/>
<name>H6LAP3_SAPGL</name>
<evidence type="ECO:0000313" key="5">
    <source>
        <dbReference type="EMBL" id="AFC25636.1"/>
    </source>
</evidence>
<dbReference type="InterPro" id="IPR028203">
    <property type="entry name" value="PSII_CF48-like_dom"/>
</dbReference>
<dbReference type="Gene3D" id="2.130.10.10">
    <property type="entry name" value="YVTN repeat-like/Quinoprotein amine dehydrogenase"/>
    <property type="match status" value="1"/>
</dbReference>
<dbReference type="GO" id="GO:0009523">
    <property type="term" value="C:photosystem II"/>
    <property type="evidence" value="ECO:0007669"/>
    <property type="project" value="UniProtKB-KW"/>
</dbReference>
<dbReference type="PANTHER" id="PTHR47199">
    <property type="entry name" value="PHOTOSYSTEM II STABILITY/ASSEMBLY FACTOR HCF136, CHLOROPLASTIC"/>
    <property type="match status" value="1"/>
</dbReference>
<dbReference type="HOGENOM" id="CLU_854742_0_0_10"/>
<keyword evidence="3" id="KW-0732">Signal</keyword>
<evidence type="ECO:0000313" key="6">
    <source>
        <dbReference type="Proteomes" id="UP000007519"/>
    </source>
</evidence>
<evidence type="ECO:0000256" key="2">
    <source>
        <dbReference type="ARBA" id="ARBA00023276"/>
    </source>
</evidence>
<evidence type="ECO:0000256" key="1">
    <source>
        <dbReference type="ARBA" id="ARBA00022531"/>
    </source>
</evidence>
<dbReference type="EMBL" id="CP002831">
    <property type="protein sequence ID" value="AFC25636.1"/>
    <property type="molecule type" value="Genomic_DNA"/>
</dbReference>
<feature type="domain" description="Photosynthesis system II assembly factor Ycf48/Hcf136-like" evidence="4">
    <location>
        <begin position="208"/>
        <end position="312"/>
    </location>
</feature>
<organism evidence="5 6">
    <name type="scientific">Saprospira grandis (strain Lewin)</name>
    <dbReference type="NCBI Taxonomy" id="984262"/>
    <lineage>
        <taxon>Bacteria</taxon>
        <taxon>Pseudomonadati</taxon>
        <taxon>Bacteroidota</taxon>
        <taxon>Saprospiria</taxon>
        <taxon>Saprospirales</taxon>
        <taxon>Saprospiraceae</taxon>
        <taxon>Saprospira</taxon>
    </lineage>
</organism>